<protein>
    <submittedName>
        <fullName evidence="3">Glycosyl transferase family 2</fullName>
    </submittedName>
</protein>
<dbReference type="EMBL" id="AUZH01000001">
    <property type="protein sequence ID" value="KFN88949.1"/>
    <property type="molecule type" value="Genomic_DNA"/>
</dbReference>
<feature type="domain" description="Glycosyltransferase 2-like" evidence="1">
    <location>
        <begin position="8"/>
        <end position="81"/>
    </location>
</feature>
<reference evidence="3 5" key="2">
    <citation type="submission" date="2016-10" db="EMBL/GenBank/DDBJ databases">
        <authorList>
            <person name="Varghese N."/>
            <person name="Submissions S."/>
        </authorList>
    </citation>
    <scope>NUCLEOTIDE SEQUENCE [LARGE SCALE GENOMIC DNA]</scope>
    <source>
        <strain evidence="3 5">JB1</strain>
    </source>
</reference>
<comment type="caution">
    <text evidence="2">The sequence shown here is derived from an EMBL/GenBank/DDBJ whole genome shotgun (WGS) entry which is preliminary data.</text>
</comment>
<dbReference type="EMBL" id="FOTG01000005">
    <property type="protein sequence ID" value="SFL26109.1"/>
    <property type="molecule type" value="Genomic_DNA"/>
</dbReference>
<accession>A0A091BW50</accession>
<dbReference type="Proteomes" id="UP000029382">
    <property type="component" value="Unassembled WGS sequence"/>
</dbReference>
<dbReference type="Gene3D" id="3.90.550.10">
    <property type="entry name" value="Spore Coat Polysaccharide Biosynthesis Protein SpsA, Chain A"/>
    <property type="match status" value="1"/>
</dbReference>
<dbReference type="GO" id="GO:0016740">
    <property type="term" value="F:transferase activity"/>
    <property type="evidence" value="ECO:0007669"/>
    <property type="project" value="UniProtKB-KW"/>
</dbReference>
<keyword evidence="5" id="KW-1185">Reference proteome</keyword>
<dbReference type="InterPro" id="IPR001173">
    <property type="entry name" value="Glyco_trans_2-like"/>
</dbReference>
<evidence type="ECO:0000259" key="1">
    <source>
        <dbReference type="Pfam" id="PF00535"/>
    </source>
</evidence>
<gene>
    <name evidence="2" type="ORF">H702_00600</name>
    <name evidence="3" type="ORF">SAMN02910290_01115</name>
</gene>
<dbReference type="Pfam" id="PF00535">
    <property type="entry name" value="Glycos_transf_2"/>
    <property type="match status" value="1"/>
</dbReference>
<dbReference type="AlphaFoldDB" id="A0A091BW50"/>
<sequence length="113" mass="12826">MIYQDVVIVIPAFEPDQRMLELLRDIRARESKPFEIVLVDDGSGPAYETLFAEAKEKYACHLLTHAENKGKGRALKTAISYILEHLSQAKGLLPSILMVSTPMKIHLNVWMNF</sequence>
<keyword evidence="3" id="KW-0808">Transferase</keyword>
<evidence type="ECO:0000313" key="5">
    <source>
        <dbReference type="Proteomes" id="UP000182793"/>
    </source>
</evidence>
<proteinExistence type="predicted"/>
<evidence type="ECO:0000313" key="4">
    <source>
        <dbReference type="Proteomes" id="UP000029382"/>
    </source>
</evidence>
<dbReference type="Proteomes" id="UP000182793">
    <property type="component" value="Unassembled WGS sequence"/>
</dbReference>
<reference evidence="2 4" key="1">
    <citation type="journal article" date="2014" name="Genome Announc.">
        <title>Draft Genome Sequences of Streptococcus bovis Strains ATCC 33317 and JB1.</title>
        <authorList>
            <person name="Benahmed F.H."/>
            <person name="Gopinath G.R."/>
            <person name="Harbottle H."/>
            <person name="Cotta M.A."/>
            <person name="Luo Y."/>
            <person name="Henderson C."/>
            <person name="Teri P."/>
            <person name="Soppet D."/>
            <person name="Rasmussen M."/>
            <person name="Whitehead T.R."/>
            <person name="Davidson M."/>
        </authorList>
    </citation>
    <scope>NUCLEOTIDE SEQUENCE [LARGE SCALE GENOMIC DNA]</scope>
    <source>
        <strain evidence="2 4">JB1</strain>
    </source>
</reference>
<evidence type="ECO:0000313" key="3">
    <source>
        <dbReference type="EMBL" id="SFL26109.1"/>
    </source>
</evidence>
<dbReference type="SUPFAM" id="SSF53448">
    <property type="entry name" value="Nucleotide-diphospho-sugar transferases"/>
    <property type="match status" value="1"/>
</dbReference>
<organism evidence="2 4">
    <name type="scientific">Streptococcus equinus JB1</name>
    <dbReference type="NCBI Taxonomy" id="1294274"/>
    <lineage>
        <taxon>Bacteria</taxon>
        <taxon>Bacillati</taxon>
        <taxon>Bacillota</taxon>
        <taxon>Bacilli</taxon>
        <taxon>Lactobacillales</taxon>
        <taxon>Streptococcaceae</taxon>
        <taxon>Streptococcus</taxon>
    </lineage>
</organism>
<dbReference type="InterPro" id="IPR029044">
    <property type="entry name" value="Nucleotide-diphossugar_trans"/>
</dbReference>
<evidence type="ECO:0000313" key="2">
    <source>
        <dbReference type="EMBL" id="KFN88949.1"/>
    </source>
</evidence>
<name>A0A091BW50_STREI</name>